<name>A0A1Y2M3W5_EPING</name>
<feature type="domain" description="Apple" evidence="4">
    <location>
        <begin position="141"/>
        <end position="184"/>
    </location>
</feature>
<dbReference type="Pfam" id="PF09118">
    <property type="entry name" value="GO-like_E_set"/>
    <property type="match status" value="1"/>
</dbReference>
<evidence type="ECO:0000259" key="4">
    <source>
        <dbReference type="Pfam" id="PF14295"/>
    </source>
</evidence>
<dbReference type="Proteomes" id="UP000193240">
    <property type="component" value="Unassembled WGS sequence"/>
</dbReference>
<accession>A0A1Y2M3W5</accession>
<dbReference type="InterPro" id="IPR013783">
    <property type="entry name" value="Ig-like_fold"/>
</dbReference>
<dbReference type="InterPro" id="IPR003609">
    <property type="entry name" value="Pan_app"/>
</dbReference>
<evidence type="ECO:0008006" key="7">
    <source>
        <dbReference type="Google" id="ProtNLM"/>
    </source>
</evidence>
<protein>
    <recommendedName>
        <fullName evidence="7">Galactose oxidase</fullName>
    </recommendedName>
</protein>
<feature type="domain" description="Apple" evidence="2">
    <location>
        <begin position="45"/>
        <end position="96"/>
    </location>
</feature>
<dbReference type="EMBL" id="KZ107841">
    <property type="protein sequence ID" value="OSS50682.1"/>
    <property type="molecule type" value="Genomic_DNA"/>
</dbReference>
<dbReference type="InParanoid" id="A0A1Y2M3W5"/>
<proteinExistence type="predicted"/>
<feature type="signal peptide" evidence="1">
    <location>
        <begin position="1"/>
        <end position="21"/>
    </location>
</feature>
<dbReference type="InterPro" id="IPR011043">
    <property type="entry name" value="Gal_Oxase/kelch_b-propeller"/>
</dbReference>
<dbReference type="Pfam" id="PF00024">
    <property type="entry name" value="PAN_1"/>
    <property type="match status" value="2"/>
</dbReference>
<evidence type="ECO:0000256" key="1">
    <source>
        <dbReference type="SAM" id="SignalP"/>
    </source>
</evidence>
<dbReference type="Pfam" id="PF01344">
    <property type="entry name" value="Kelch_1"/>
    <property type="match status" value="1"/>
</dbReference>
<evidence type="ECO:0000313" key="5">
    <source>
        <dbReference type="EMBL" id="OSS50682.1"/>
    </source>
</evidence>
<dbReference type="InterPro" id="IPR006652">
    <property type="entry name" value="Kelch_1"/>
</dbReference>
<dbReference type="Gene3D" id="2.60.40.10">
    <property type="entry name" value="Immunoglobulins"/>
    <property type="match status" value="1"/>
</dbReference>
<dbReference type="Gene3D" id="2.130.10.80">
    <property type="entry name" value="Galactose oxidase/kelch, beta-propeller"/>
    <property type="match status" value="1"/>
</dbReference>
<feature type="domain" description="Apple" evidence="2">
    <location>
        <begin position="227"/>
        <end position="279"/>
    </location>
</feature>
<dbReference type="OMA" id="DCAWRCD"/>
<feature type="chain" id="PRO_5012688941" description="Galactose oxidase" evidence="1">
    <location>
        <begin position="22"/>
        <end position="779"/>
    </location>
</feature>
<dbReference type="AlphaFoldDB" id="A0A1Y2M3W5"/>
<evidence type="ECO:0000313" key="6">
    <source>
        <dbReference type="Proteomes" id="UP000193240"/>
    </source>
</evidence>
<evidence type="ECO:0000259" key="3">
    <source>
        <dbReference type="Pfam" id="PF09118"/>
    </source>
</evidence>
<dbReference type="InterPro" id="IPR014756">
    <property type="entry name" value="Ig_E-set"/>
</dbReference>
<feature type="domain" description="Galactose oxidase-like Early set" evidence="3">
    <location>
        <begin position="683"/>
        <end position="777"/>
    </location>
</feature>
<dbReference type="InterPro" id="IPR015202">
    <property type="entry name" value="GO-like_E_set"/>
</dbReference>
<dbReference type="Gene3D" id="3.50.4.10">
    <property type="entry name" value="Hepatocyte Growth Factor"/>
    <property type="match status" value="3"/>
</dbReference>
<dbReference type="SUPFAM" id="SSF81296">
    <property type="entry name" value="E set domains"/>
    <property type="match status" value="1"/>
</dbReference>
<evidence type="ECO:0000259" key="2">
    <source>
        <dbReference type="Pfam" id="PF00024"/>
    </source>
</evidence>
<dbReference type="CDD" id="cd02851">
    <property type="entry name" value="E_set_GO_C"/>
    <property type="match status" value="1"/>
</dbReference>
<keyword evidence="6" id="KW-1185">Reference proteome</keyword>
<keyword evidence="1" id="KW-0732">Signal</keyword>
<dbReference type="PANTHER" id="PTHR32208:SF56">
    <property type="entry name" value="GALACTOSE OXIDASE-RELATED"/>
    <property type="match status" value="1"/>
</dbReference>
<dbReference type="InterPro" id="IPR037293">
    <property type="entry name" value="Gal_Oxidase_central_sf"/>
</dbReference>
<dbReference type="PANTHER" id="PTHR32208">
    <property type="entry name" value="SECRETED PROTEIN-RELATED"/>
    <property type="match status" value="1"/>
</dbReference>
<dbReference type="SMART" id="SM00612">
    <property type="entry name" value="Kelch"/>
    <property type="match status" value="3"/>
</dbReference>
<sequence>MSARGFLKAVAIVLNLGVVLAINQCPTSETYYTGPLNGAKWGICQNTDVTGNILAQFSGLRNVGDCAWRCDNDIRCTQAVWVPGGGNCYLKDASTNGNWVASNGGYSVIHQVDNLDRCPATAGNYPGPKNGANWSICQGTDANGNILAQFSGLGNVGDCAWRCDYDDRCTRAVWVPGGGKCYLKDGSATWTSTTGGYSVVHVSSPLDRCPNKETTYKTADGATWAICPGSDVTGNNLAQYGGLSSAQDCASRCNDNGKCLRAVFVANGGNCYLKDHAAHGTWTNAPYTTVRYISANPATQGQWSALVPLPVIPAALYAVPAYPDSARLLFFSSASPTIFGGGGQTIYADYNYRTGEVSQRTVSNTQHDMFCPGMSQLGDGRIVVTGGDNAEITSIYDPATNGWTRGPNMKISRGYQSQTTLSNGRIFTIGGSWSGGNGRKNGEVYDPSTNVWTLLEGASVSNMLTADKSGSYRADNHAWLYGWKNGSVFQAGPSVKQNWYTTTNGGSVQQAGTRNSEDQMCGISVMFDNGKILSAGGSPNYDDNDSTTAAYVTTISNVSQAVKNDQVSNMNYPRIFANGVVLPDGTVHVTGGQTHGKGFADDNGVLSSELFNPKSNSWTIMARESVARNYHSASVLLADARVWSGGGGLCYNGGDCRPGSDHPNGQIWSPPYLFNSDGSAATRPVISSVSSTVLRVGSSFTVQMGDRDDYTFSLIRLGSATHSVNTDQRRISVSGTKNANFWSITLPNDSGVMIPGSWYVFAMSGNGVPSWAKTVRVTN</sequence>
<dbReference type="SUPFAM" id="SSF50965">
    <property type="entry name" value="Galactose oxidase, central domain"/>
    <property type="match status" value="1"/>
</dbReference>
<reference evidence="5 6" key="1">
    <citation type="journal article" date="2017" name="Genome Announc.">
        <title>Genome sequence of the saprophytic ascomycete Epicoccum nigrum ICMP 19927 strain isolated from New Zealand.</title>
        <authorList>
            <person name="Fokin M."/>
            <person name="Fleetwood D."/>
            <person name="Weir B.S."/>
            <person name="Villas-Boas S.G."/>
        </authorList>
    </citation>
    <scope>NUCLEOTIDE SEQUENCE [LARGE SCALE GENOMIC DNA]</scope>
    <source>
        <strain evidence="5 6">ICMP 19927</strain>
    </source>
</reference>
<gene>
    <name evidence="5" type="ORF">B5807_04041</name>
</gene>
<dbReference type="STRING" id="105696.A0A1Y2M3W5"/>
<organism evidence="5 6">
    <name type="scientific">Epicoccum nigrum</name>
    <name type="common">Soil fungus</name>
    <name type="synonym">Epicoccum purpurascens</name>
    <dbReference type="NCBI Taxonomy" id="105696"/>
    <lineage>
        <taxon>Eukaryota</taxon>
        <taxon>Fungi</taxon>
        <taxon>Dikarya</taxon>
        <taxon>Ascomycota</taxon>
        <taxon>Pezizomycotina</taxon>
        <taxon>Dothideomycetes</taxon>
        <taxon>Pleosporomycetidae</taxon>
        <taxon>Pleosporales</taxon>
        <taxon>Pleosporineae</taxon>
        <taxon>Didymellaceae</taxon>
        <taxon>Epicoccum</taxon>
    </lineage>
</organism>
<dbReference type="Pfam" id="PF14295">
    <property type="entry name" value="PAN_4"/>
    <property type="match status" value="1"/>
</dbReference>